<gene>
    <name evidence="2" type="primary">nadR</name>
    <name evidence="2" type="ORF">FRZ44_49980</name>
</gene>
<dbReference type="InterPro" id="IPR038727">
    <property type="entry name" value="NadR/Ttd14_AAA_dom"/>
</dbReference>
<organism evidence="2 3">
    <name type="scientific">Hypericibacter terrae</name>
    <dbReference type="NCBI Taxonomy" id="2602015"/>
    <lineage>
        <taxon>Bacteria</taxon>
        <taxon>Pseudomonadati</taxon>
        <taxon>Pseudomonadota</taxon>
        <taxon>Alphaproteobacteria</taxon>
        <taxon>Rhodospirillales</taxon>
        <taxon>Dongiaceae</taxon>
        <taxon>Hypericibacter</taxon>
    </lineage>
</organism>
<dbReference type="SUPFAM" id="SSF52540">
    <property type="entry name" value="P-loop containing nucleoside triphosphate hydrolases"/>
    <property type="match status" value="1"/>
</dbReference>
<protein>
    <submittedName>
        <fullName evidence="2">Transcriptional regulator NadR</fullName>
    </submittedName>
</protein>
<dbReference type="InterPro" id="IPR014729">
    <property type="entry name" value="Rossmann-like_a/b/a_fold"/>
</dbReference>
<dbReference type="EMBL" id="CP042906">
    <property type="protein sequence ID" value="QEX19683.1"/>
    <property type="molecule type" value="Genomic_DNA"/>
</dbReference>
<dbReference type="Pfam" id="PF13521">
    <property type="entry name" value="AAA_28"/>
    <property type="match status" value="1"/>
</dbReference>
<dbReference type="PANTHER" id="PTHR37512:SF1">
    <property type="entry name" value="NADR_TTD14 AAA DOMAIN-CONTAINING PROTEIN"/>
    <property type="match status" value="1"/>
</dbReference>
<dbReference type="InterPro" id="IPR052735">
    <property type="entry name" value="NAD_biosynth-regulator"/>
</dbReference>
<accession>A0A5J6MQQ1</accession>
<sequence length="339" mass="37901">MARGFLLGKFLPPHQGHVLLCDFARDYVEDLTILVCSLPRDPIPGALRFAWMRELFPEARVVHLTDEVPQAPSEHPDFWPIWRGIVKRAHPEPIDFVFASESYGHRLAAEVGGRFVPVDPPRFAVPAAGRDVLGDPFAHWDRIPAPVRPHFVKQICLFGPESTGKSTLARRLAAHFDTLFVPEYGRTHTEHFGTGCSLEDLVLIARGHGALTAAAARQANRILLLDTDPVLTAVWSDMLLGERDPRLDHIARPADLYLNCDVDVPWIDDGTRYFPDPEMRARFARRCQAELTGRNLPHLTLTGDWEERFRQAVAAIVDRFPQLAATTGSRSPAPSLPQG</sequence>
<dbReference type="KEGG" id="htq:FRZ44_49980"/>
<evidence type="ECO:0000259" key="1">
    <source>
        <dbReference type="Pfam" id="PF13521"/>
    </source>
</evidence>
<keyword evidence="3" id="KW-1185">Reference proteome</keyword>
<dbReference type="PANTHER" id="PTHR37512">
    <property type="entry name" value="TRIFUNCTIONAL NAD BIOSYNTHESIS/REGULATOR PROTEIN NADR"/>
    <property type="match status" value="1"/>
</dbReference>
<evidence type="ECO:0000313" key="3">
    <source>
        <dbReference type="Proteomes" id="UP000326202"/>
    </source>
</evidence>
<dbReference type="InterPro" id="IPR027417">
    <property type="entry name" value="P-loop_NTPase"/>
</dbReference>
<dbReference type="Gene3D" id="3.40.50.300">
    <property type="entry name" value="P-loop containing nucleotide triphosphate hydrolases"/>
    <property type="match status" value="1"/>
</dbReference>
<dbReference type="RefSeq" id="WP_151179727.1">
    <property type="nucleotide sequence ID" value="NZ_CP042906.1"/>
</dbReference>
<dbReference type="OrthoDB" id="3249147at2"/>
<dbReference type="AlphaFoldDB" id="A0A5J6MQQ1"/>
<dbReference type="SUPFAM" id="SSF52374">
    <property type="entry name" value="Nucleotidylyl transferase"/>
    <property type="match status" value="1"/>
</dbReference>
<reference evidence="2 3" key="1">
    <citation type="submission" date="2019-08" db="EMBL/GenBank/DDBJ databases">
        <title>Hyperibacter terrae gen. nov., sp. nov. and Hyperibacter viscosus sp. nov., two new members in the family Rhodospirillaceae isolated from the rhizosphere of Hypericum perforatum.</title>
        <authorList>
            <person name="Noviana Z."/>
        </authorList>
    </citation>
    <scope>NUCLEOTIDE SEQUENCE [LARGE SCALE GENOMIC DNA]</scope>
    <source>
        <strain evidence="2 3">R5913</strain>
    </source>
</reference>
<name>A0A5J6MQQ1_9PROT</name>
<feature type="domain" description="NadR/Ttd14 AAA" evidence="1">
    <location>
        <begin position="155"/>
        <end position="308"/>
    </location>
</feature>
<proteinExistence type="predicted"/>
<dbReference type="Proteomes" id="UP000326202">
    <property type="component" value="Chromosome"/>
</dbReference>
<dbReference type="Gene3D" id="3.40.50.620">
    <property type="entry name" value="HUPs"/>
    <property type="match status" value="1"/>
</dbReference>
<evidence type="ECO:0000313" key="2">
    <source>
        <dbReference type="EMBL" id="QEX19683.1"/>
    </source>
</evidence>